<dbReference type="Pfam" id="PF03916">
    <property type="entry name" value="NrfD"/>
    <property type="match status" value="1"/>
</dbReference>
<comment type="caution">
    <text evidence="9">The sequence shown here is derived from an EMBL/GenBank/DDBJ whole genome shotgun (WGS) entry which is preliminary data.</text>
</comment>
<dbReference type="AlphaFoldDB" id="A0A4R1HTB6"/>
<evidence type="ECO:0000256" key="5">
    <source>
        <dbReference type="ARBA" id="ARBA00022989"/>
    </source>
</evidence>
<evidence type="ECO:0000256" key="2">
    <source>
        <dbReference type="ARBA" id="ARBA00008929"/>
    </source>
</evidence>
<keyword evidence="5 8" id="KW-1133">Transmembrane helix</keyword>
<feature type="transmembrane region" description="Helical" evidence="8">
    <location>
        <begin position="205"/>
        <end position="225"/>
    </location>
</feature>
<feature type="region of interest" description="Disordered" evidence="7">
    <location>
        <begin position="1"/>
        <end position="27"/>
    </location>
</feature>
<dbReference type="InterPro" id="IPR052049">
    <property type="entry name" value="Electron_transfer_protein"/>
</dbReference>
<evidence type="ECO:0000256" key="4">
    <source>
        <dbReference type="ARBA" id="ARBA00022692"/>
    </source>
</evidence>
<keyword evidence="4 8" id="KW-0812">Transmembrane</keyword>
<feature type="transmembrane region" description="Helical" evidence="8">
    <location>
        <begin position="170"/>
        <end position="193"/>
    </location>
</feature>
<evidence type="ECO:0000256" key="8">
    <source>
        <dbReference type="SAM" id="Phobius"/>
    </source>
</evidence>
<organism evidence="9 10">
    <name type="scientific">Pseudonocardia endophytica</name>
    <dbReference type="NCBI Taxonomy" id="401976"/>
    <lineage>
        <taxon>Bacteria</taxon>
        <taxon>Bacillati</taxon>
        <taxon>Actinomycetota</taxon>
        <taxon>Actinomycetes</taxon>
        <taxon>Pseudonocardiales</taxon>
        <taxon>Pseudonocardiaceae</taxon>
        <taxon>Pseudonocardia</taxon>
    </lineage>
</organism>
<evidence type="ECO:0000256" key="6">
    <source>
        <dbReference type="ARBA" id="ARBA00023136"/>
    </source>
</evidence>
<evidence type="ECO:0000256" key="1">
    <source>
        <dbReference type="ARBA" id="ARBA00004651"/>
    </source>
</evidence>
<feature type="transmembrane region" description="Helical" evidence="8">
    <location>
        <begin position="87"/>
        <end position="105"/>
    </location>
</feature>
<comment type="similarity">
    <text evidence="2">Belongs to the NrfD family.</text>
</comment>
<name>A0A4R1HTB6_PSEEN</name>
<keyword evidence="10" id="KW-1185">Reference proteome</keyword>
<dbReference type="PANTHER" id="PTHR34856">
    <property type="entry name" value="PROTEIN NRFD"/>
    <property type="match status" value="1"/>
</dbReference>
<dbReference type="GO" id="GO:0005886">
    <property type="term" value="C:plasma membrane"/>
    <property type="evidence" value="ECO:0007669"/>
    <property type="project" value="UniProtKB-SubCell"/>
</dbReference>
<feature type="transmembrane region" description="Helical" evidence="8">
    <location>
        <begin position="125"/>
        <end position="149"/>
    </location>
</feature>
<evidence type="ECO:0000256" key="7">
    <source>
        <dbReference type="SAM" id="MobiDB-lite"/>
    </source>
</evidence>
<keyword evidence="3" id="KW-1003">Cell membrane</keyword>
<comment type="subcellular location">
    <subcellularLocation>
        <location evidence="1">Cell membrane</location>
        <topology evidence="1">Multi-pass membrane protein</topology>
    </subcellularLocation>
</comment>
<dbReference type="InterPro" id="IPR005614">
    <property type="entry name" value="NrfD-like"/>
</dbReference>
<reference evidence="9 10" key="1">
    <citation type="submission" date="2019-03" db="EMBL/GenBank/DDBJ databases">
        <title>Sequencing the genomes of 1000 actinobacteria strains.</title>
        <authorList>
            <person name="Klenk H.-P."/>
        </authorList>
    </citation>
    <scope>NUCLEOTIDE SEQUENCE [LARGE SCALE GENOMIC DNA]</scope>
    <source>
        <strain evidence="9 10">DSM 44969</strain>
    </source>
</reference>
<dbReference type="OrthoDB" id="112837at2"/>
<feature type="transmembrane region" description="Helical" evidence="8">
    <location>
        <begin position="53"/>
        <end position="75"/>
    </location>
</feature>
<dbReference type="Proteomes" id="UP000295560">
    <property type="component" value="Unassembled WGS sequence"/>
</dbReference>
<evidence type="ECO:0000313" key="9">
    <source>
        <dbReference type="EMBL" id="TCK25907.1"/>
    </source>
</evidence>
<dbReference type="EMBL" id="SMFZ01000001">
    <property type="protein sequence ID" value="TCK25907.1"/>
    <property type="molecule type" value="Genomic_DNA"/>
</dbReference>
<evidence type="ECO:0000313" key="10">
    <source>
        <dbReference type="Proteomes" id="UP000295560"/>
    </source>
</evidence>
<proteinExistence type="inferred from homology"/>
<dbReference type="RefSeq" id="WP_132422469.1">
    <property type="nucleotide sequence ID" value="NZ_SMFZ01000001.1"/>
</dbReference>
<dbReference type="PANTHER" id="PTHR34856:SF2">
    <property type="entry name" value="PROTEIN NRFD"/>
    <property type="match status" value="1"/>
</dbReference>
<accession>A0A4R1HTB6</accession>
<gene>
    <name evidence="9" type="ORF">EV378_1734</name>
</gene>
<sequence length="352" mass="36895">MSAGPRDAEMFQGGRRKRRRGAGRGEQSMVPDAEFTSYYGRPVLKPPVWEHKIAYYLFCGGLASGAAVVGAGADLTGRPALRRGSRVGALGALVASTYFLVSDLGRPERFHHMLRVAKPTSPMSVGTWILAAFGPGAGLAGAVELANALPPRVRRSWPVRSMRALARPAGLGAAVTAPALCTYTAVLFSHTAVPAWNEVRGELPFVFAGSAAASGGGLGMIVAPVREAGPARAFAVLGAAGELAAGKVMEHRMGIVREAYEHGHAGTLRTASEASTLAGLVGTVLLGRRSRTASVLSGLSLLAGSLLQRLSVFEAGVESTKDPRYVVVPQRERLERRRAERQAALDEGAHTG</sequence>
<dbReference type="Gene3D" id="1.20.1630.10">
    <property type="entry name" value="Formate dehydrogenase/DMSO reductase domain"/>
    <property type="match status" value="1"/>
</dbReference>
<keyword evidence="6 8" id="KW-0472">Membrane</keyword>
<protein>
    <submittedName>
        <fullName evidence="9">Formate-dependent nitrite reductase membrane component NrfD</fullName>
    </submittedName>
</protein>
<evidence type="ECO:0000256" key="3">
    <source>
        <dbReference type="ARBA" id="ARBA00022475"/>
    </source>
</evidence>